<dbReference type="PANTHER" id="PTHR34697:SF2">
    <property type="entry name" value="PHOSPHATIDYLGLYCEROL LYSYLTRANSFERASE"/>
    <property type="match status" value="1"/>
</dbReference>
<comment type="subcellular location">
    <subcellularLocation>
        <location evidence="1">Cell membrane</location>
        <topology evidence="1">Multi-pass membrane protein</topology>
    </subcellularLocation>
</comment>
<sequence length="333" mass="37124">MPTGKSIGTAPDHATVIDRIAAYADHPSAFIACNDDFEHYVADDLPGIVPYRRRGRTILVFGGAFAPAQHRSRLLSRFLRDVVGRKKAVVAQLRPDDIELFAGHGFTVNQFGCSYSIDLSAFTSKGKPLAKVRQNISRAKREGTTVLEITDDRYADELDEIDRQWLRAKGWHVKKLDFMVGQRGGRGSDQRRLFIAQRDGRITGYVSYSPAYGARPGWLYDLTRRVPDSSVGTIELINFTALHAFRDEGAAWLHLGFTPFAGIDDTGQAHASRFVRSMIGVLAERGSVVYPARTQQAFKLKWAPQVIEPEYLAFSGGPRPSSVWQLLRITNSI</sequence>
<name>A0A6P1CKF4_9NOCA</name>
<evidence type="ECO:0000256" key="4">
    <source>
        <dbReference type="ARBA" id="ARBA00022989"/>
    </source>
</evidence>
<dbReference type="InterPro" id="IPR016181">
    <property type="entry name" value="Acyl_CoA_acyltransferase"/>
</dbReference>
<dbReference type="AlphaFoldDB" id="A0A6P1CKF4"/>
<dbReference type="InterPro" id="IPR051211">
    <property type="entry name" value="PG_lysyltransferase"/>
</dbReference>
<evidence type="ECO:0000313" key="7">
    <source>
        <dbReference type="EMBL" id="NEW32153.1"/>
    </source>
</evidence>
<evidence type="ECO:0000256" key="3">
    <source>
        <dbReference type="ARBA" id="ARBA00022692"/>
    </source>
</evidence>
<organism evidence="7 8">
    <name type="scientific">Nocardia cyriacigeorgica</name>
    <dbReference type="NCBI Taxonomy" id="135487"/>
    <lineage>
        <taxon>Bacteria</taxon>
        <taxon>Bacillati</taxon>
        <taxon>Actinomycetota</taxon>
        <taxon>Actinomycetes</taxon>
        <taxon>Mycobacteriales</taxon>
        <taxon>Nocardiaceae</taxon>
        <taxon>Nocardia</taxon>
    </lineage>
</organism>
<dbReference type="Gene3D" id="3.40.630.30">
    <property type="match status" value="1"/>
</dbReference>
<dbReference type="RefSeq" id="WP_163842525.1">
    <property type="nucleotide sequence ID" value="NZ_JADLRQ010000002.1"/>
</dbReference>
<keyword evidence="5" id="KW-0472">Membrane</keyword>
<keyword evidence="4" id="KW-1133">Transmembrane helix</keyword>
<protein>
    <submittedName>
        <fullName evidence="7">DUF2156 domain-containing protein</fullName>
    </submittedName>
</protein>
<feature type="domain" description="Phosphatidylglycerol lysyltransferase C-terminal" evidence="6">
    <location>
        <begin position="20"/>
        <end position="314"/>
    </location>
</feature>
<evidence type="ECO:0000256" key="5">
    <source>
        <dbReference type="ARBA" id="ARBA00023136"/>
    </source>
</evidence>
<keyword evidence="2" id="KW-1003">Cell membrane</keyword>
<dbReference type="PANTHER" id="PTHR34697">
    <property type="entry name" value="PHOSPHATIDYLGLYCEROL LYSYLTRANSFERASE"/>
    <property type="match status" value="1"/>
</dbReference>
<evidence type="ECO:0000256" key="2">
    <source>
        <dbReference type="ARBA" id="ARBA00022475"/>
    </source>
</evidence>
<comment type="caution">
    <text evidence="7">The sequence shown here is derived from an EMBL/GenBank/DDBJ whole genome shotgun (WGS) entry which is preliminary data.</text>
</comment>
<dbReference type="InterPro" id="IPR024320">
    <property type="entry name" value="LPG_synthase_C"/>
</dbReference>
<dbReference type="GO" id="GO:0016755">
    <property type="term" value="F:aminoacyltransferase activity"/>
    <property type="evidence" value="ECO:0007669"/>
    <property type="project" value="TreeGrafter"/>
</dbReference>
<keyword evidence="3" id="KW-0812">Transmembrane</keyword>
<dbReference type="Pfam" id="PF09924">
    <property type="entry name" value="LPG_synthase_C"/>
    <property type="match status" value="1"/>
</dbReference>
<proteinExistence type="predicted"/>
<dbReference type="SUPFAM" id="SSF55729">
    <property type="entry name" value="Acyl-CoA N-acyltransferases (Nat)"/>
    <property type="match status" value="1"/>
</dbReference>
<evidence type="ECO:0000313" key="8">
    <source>
        <dbReference type="Proteomes" id="UP000471166"/>
    </source>
</evidence>
<dbReference type="GO" id="GO:0055091">
    <property type="term" value="P:phospholipid homeostasis"/>
    <property type="evidence" value="ECO:0007669"/>
    <property type="project" value="TreeGrafter"/>
</dbReference>
<dbReference type="GO" id="GO:0005886">
    <property type="term" value="C:plasma membrane"/>
    <property type="evidence" value="ECO:0007669"/>
    <property type="project" value="UniProtKB-SubCell"/>
</dbReference>
<dbReference type="EMBL" id="JAAGVB010000007">
    <property type="protein sequence ID" value="NEW32153.1"/>
    <property type="molecule type" value="Genomic_DNA"/>
</dbReference>
<reference evidence="7 8" key="1">
    <citation type="submission" date="2020-01" db="EMBL/GenBank/DDBJ databases">
        <title>Genetics and antimicrobial susceptibilities of Nocardia species isolated from the soil; a comparison with species isolated from humans.</title>
        <authorList>
            <person name="Carrasco G."/>
            <person name="Monzon S."/>
            <person name="Sansegundo M."/>
            <person name="Garcia E."/>
            <person name="Garrido N."/>
            <person name="Medina M.J."/>
            <person name="Villalon P."/>
            <person name="Ramirez-Arocha A.C."/>
            <person name="Jimenez P."/>
            <person name="Cuesta I."/>
            <person name="Valdezate S."/>
        </authorList>
    </citation>
    <scope>NUCLEOTIDE SEQUENCE [LARGE SCALE GENOMIC DNA]</scope>
    <source>
        <strain evidence="7 8">CNM20110626</strain>
    </source>
</reference>
<evidence type="ECO:0000259" key="6">
    <source>
        <dbReference type="Pfam" id="PF09924"/>
    </source>
</evidence>
<evidence type="ECO:0000256" key="1">
    <source>
        <dbReference type="ARBA" id="ARBA00004651"/>
    </source>
</evidence>
<dbReference type="Proteomes" id="UP000471166">
    <property type="component" value="Unassembled WGS sequence"/>
</dbReference>
<gene>
    <name evidence="7" type="ORF">GV791_06205</name>
</gene>
<accession>A0A6P1CKF4</accession>